<dbReference type="InterPro" id="IPR039461">
    <property type="entry name" value="Peptidase_M49"/>
</dbReference>
<gene>
    <name evidence="4" type="ORF">J4E00_03625</name>
</gene>
<dbReference type="Pfam" id="PF03571">
    <property type="entry name" value="Peptidase_M49"/>
    <property type="match status" value="2"/>
</dbReference>
<evidence type="ECO:0000256" key="3">
    <source>
        <dbReference type="SAM" id="SignalP"/>
    </source>
</evidence>
<keyword evidence="3" id="KW-0732">Signal</keyword>
<dbReference type="PANTHER" id="PTHR23422:SF11">
    <property type="entry name" value="DIPEPTIDYL PEPTIDASE 3"/>
    <property type="match status" value="1"/>
</dbReference>
<evidence type="ECO:0000256" key="1">
    <source>
        <dbReference type="ARBA" id="ARBA00022723"/>
    </source>
</evidence>
<keyword evidence="1" id="KW-0479">Metal-binding</keyword>
<feature type="chain" id="PRO_5046031523" evidence="3">
    <location>
        <begin position="22"/>
        <end position="697"/>
    </location>
</feature>
<organism evidence="4 5">
    <name type="scientific">Hymenobacter negativus</name>
    <dbReference type="NCBI Taxonomy" id="2795026"/>
    <lineage>
        <taxon>Bacteria</taxon>
        <taxon>Pseudomonadati</taxon>
        <taxon>Bacteroidota</taxon>
        <taxon>Cytophagia</taxon>
        <taxon>Cytophagales</taxon>
        <taxon>Hymenobacteraceae</taxon>
        <taxon>Hymenobacter</taxon>
    </lineage>
</organism>
<protein>
    <submittedName>
        <fullName evidence="4">Dihydrofolate reductase</fullName>
    </submittedName>
</protein>
<comment type="caution">
    <text evidence="4">The sequence shown here is derived from an EMBL/GenBank/DDBJ whole genome shotgun (WGS) entry which is preliminary data.</text>
</comment>
<sequence length="697" mass="77924">MKRRLLPVAALGLLTLTQCNSSTSSSEANKSGTTAAAADTASFKVINEQFADLRLLRYQVPGFTALSAKQKEMLYYLYEAALSGRDIVYDQNYKHNLRVRRTLEAIWEANQQQLSSSDDAQKLSVYAKRVWFSNGIHHHYSTRKFVPECTPDYFAKLVKSVDAKTLPLQPGETVDQFISFITPIIFDPNVAPKRVNQVAGQDLIKTSATNFYGEGVTQAEVEAFYAKKIDKNDQAPISYGLNSQLAKNKDGQLEERTWSTNGMYAPAIKRMVGWLQKAANVAETPEQKDALTKLISFYQSGSLKTWDDYNIAWVKDTKSAIDVVNGFIEVYGDPLGYRATYESVVSFRDEEATKRIKAIGDQAQWFEDHSPIMDQHKKKNVVGITAKVITTVVESGDAAPSTPIGINLPNATWIRKQYGSKSVNLGNIVEAYDRASASSGMLDEFAYSPEEIARARQYGALAGKLHTDMHEVIGHASGQINPGVGTTKETLKNYASALEEARADLVALYYLPDAKLQELGVAPSPDVAKAEYDSYLRGGLITQLTRLQPGETVEEAHMRNRQMVAKWVLEHGKKDNVVELAKRDGKTFVHINDYAKLRTLFGELLRELQRLTSEGDFKAGKNLIETYGVQVDQALHKEVLARYEKLHIAPYQGFIQPRLVPTLNGDQVTDVTIEYPTNFPQQMLDYGKKYSFLPNYN</sequence>
<dbReference type="Gene3D" id="3.30.540.30">
    <property type="match status" value="2"/>
</dbReference>
<evidence type="ECO:0000256" key="2">
    <source>
        <dbReference type="ARBA" id="ARBA00022801"/>
    </source>
</evidence>
<dbReference type="PANTHER" id="PTHR23422">
    <property type="entry name" value="DIPEPTIDYL PEPTIDASE III-RELATED"/>
    <property type="match status" value="1"/>
</dbReference>
<proteinExistence type="predicted"/>
<keyword evidence="5" id="KW-1185">Reference proteome</keyword>
<dbReference type="Proteomes" id="UP000664369">
    <property type="component" value="Unassembled WGS sequence"/>
</dbReference>
<dbReference type="RefSeq" id="WP_208173642.1">
    <property type="nucleotide sequence ID" value="NZ_JAGETZ010000001.1"/>
</dbReference>
<evidence type="ECO:0000313" key="5">
    <source>
        <dbReference type="Proteomes" id="UP000664369"/>
    </source>
</evidence>
<dbReference type="EMBL" id="JAGETZ010000001">
    <property type="protein sequence ID" value="MBO2008125.1"/>
    <property type="molecule type" value="Genomic_DNA"/>
</dbReference>
<accession>A0ABS3QBQ1</accession>
<feature type="signal peptide" evidence="3">
    <location>
        <begin position="1"/>
        <end position="21"/>
    </location>
</feature>
<name>A0ABS3QBQ1_9BACT</name>
<reference evidence="4 5" key="1">
    <citation type="submission" date="2021-03" db="EMBL/GenBank/DDBJ databases">
        <authorList>
            <person name="Kim M.K."/>
        </authorList>
    </citation>
    <scope>NUCLEOTIDE SEQUENCE [LARGE SCALE GENOMIC DNA]</scope>
    <source>
        <strain evidence="4 5">BT442</strain>
    </source>
</reference>
<evidence type="ECO:0000313" key="4">
    <source>
        <dbReference type="EMBL" id="MBO2008125.1"/>
    </source>
</evidence>
<keyword evidence="2" id="KW-0378">Hydrolase</keyword>